<dbReference type="EMBL" id="ANOF01000180">
    <property type="protein sequence ID" value="EMI23865.1"/>
    <property type="molecule type" value="Genomic_DNA"/>
</dbReference>
<keyword evidence="2" id="KW-1133">Transmembrane helix</keyword>
<organism evidence="3 4">
    <name type="scientific">Rhodopirellula europaea SH398</name>
    <dbReference type="NCBI Taxonomy" id="1263868"/>
    <lineage>
        <taxon>Bacteria</taxon>
        <taxon>Pseudomonadati</taxon>
        <taxon>Planctomycetota</taxon>
        <taxon>Planctomycetia</taxon>
        <taxon>Pirellulales</taxon>
        <taxon>Pirellulaceae</taxon>
        <taxon>Rhodopirellula</taxon>
    </lineage>
</organism>
<reference evidence="3 4" key="1">
    <citation type="journal article" date="2013" name="Mar. Genomics">
        <title>Expression of sulfatases in Rhodopirellula baltica and the diversity of sulfatases in the genus Rhodopirellula.</title>
        <authorList>
            <person name="Wegner C.E."/>
            <person name="Richter-Heitmann T."/>
            <person name="Klindworth A."/>
            <person name="Klockow C."/>
            <person name="Richter M."/>
            <person name="Achstetter T."/>
            <person name="Glockner F.O."/>
            <person name="Harder J."/>
        </authorList>
    </citation>
    <scope>NUCLEOTIDE SEQUENCE [LARGE SCALE GENOMIC DNA]</scope>
    <source>
        <strain evidence="3 4">SH398</strain>
    </source>
</reference>
<dbReference type="AlphaFoldDB" id="M5RX46"/>
<dbReference type="Proteomes" id="UP000011996">
    <property type="component" value="Unassembled WGS sequence"/>
</dbReference>
<dbReference type="PATRIC" id="fig|1263868.3.peg.5985"/>
<feature type="transmembrane region" description="Helical" evidence="2">
    <location>
        <begin position="35"/>
        <end position="56"/>
    </location>
</feature>
<gene>
    <name evidence="3" type="ORF">RESH_05523</name>
</gene>
<keyword evidence="2" id="KW-0812">Transmembrane</keyword>
<feature type="compositionally biased region" description="Polar residues" evidence="1">
    <location>
        <begin position="262"/>
        <end position="279"/>
    </location>
</feature>
<feature type="transmembrane region" description="Helical" evidence="2">
    <location>
        <begin position="103"/>
        <end position="122"/>
    </location>
</feature>
<protein>
    <submittedName>
        <fullName evidence="3">Putative membrane protein</fullName>
    </submittedName>
</protein>
<feature type="transmembrane region" description="Helical" evidence="2">
    <location>
        <begin position="9"/>
        <end position="29"/>
    </location>
</feature>
<evidence type="ECO:0000313" key="3">
    <source>
        <dbReference type="EMBL" id="EMI23865.1"/>
    </source>
</evidence>
<feature type="transmembrane region" description="Helical" evidence="2">
    <location>
        <begin position="134"/>
        <end position="150"/>
    </location>
</feature>
<sequence length="374" mass="40477">MTQSRSSRLIWLALPGCFSVALVGLLVPMPVSGRMAGSIGNMAHAPLFAGLTMLTLVLRQTIRPHPFGSSTWIKRLLLVAATLFVAGILVEMLQGMIGRSASVHDAIANGLGILAASAWFVAGGLSSTVGRRSLQLLGAIFIGLTWWGPIEIIRDCLKVESDFPRIASFETPIEITRWHFNRGRRGRTTSNVTDGEFALRWSPKDAPHPAMTLLEVASDWSDVETLELDIVLIAKKGAADGSQAVGSDTVASDASSEDSVKTEPTTSAPAISNPVTPLATTPDRTWEVIVKVIDEDHEDYHHDVAKHYVTLRSGEPQHVIFPRQSMIDGPKDRKLDMTRIKMVSLLISEPGPGIELNVDHLHATLKPSGDPPTP</sequence>
<comment type="caution">
    <text evidence="3">The sequence shown here is derived from an EMBL/GenBank/DDBJ whole genome shotgun (WGS) entry which is preliminary data.</text>
</comment>
<evidence type="ECO:0000313" key="4">
    <source>
        <dbReference type="Proteomes" id="UP000011996"/>
    </source>
</evidence>
<name>M5RX46_9BACT</name>
<feature type="compositionally biased region" description="Polar residues" evidence="1">
    <location>
        <begin position="244"/>
        <end position="254"/>
    </location>
</feature>
<keyword evidence="2" id="KW-0472">Membrane</keyword>
<evidence type="ECO:0000256" key="2">
    <source>
        <dbReference type="SAM" id="Phobius"/>
    </source>
</evidence>
<evidence type="ECO:0000256" key="1">
    <source>
        <dbReference type="SAM" id="MobiDB-lite"/>
    </source>
</evidence>
<feature type="transmembrane region" description="Helical" evidence="2">
    <location>
        <begin position="76"/>
        <end position="97"/>
    </location>
</feature>
<feature type="region of interest" description="Disordered" evidence="1">
    <location>
        <begin position="243"/>
        <end position="279"/>
    </location>
</feature>
<dbReference type="STRING" id="1263868.RESH_05523"/>
<proteinExistence type="predicted"/>
<accession>M5RX46</accession>